<evidence type="ECO:0000256" key="1">
    <source>
        <dbReference type="SAM" id="MobiDB-lite"/>
    </source>
</evidence>
<dbReference type="Proteomes" id="UP000029981">
    <property type="component" value="Chromosome 3"/>
</dbReference>
<proteinExistence type="predicted"/>
<evidence type="ECO:0000313" key="3">
    <source>
        <dbReference type="Proteomes" id="UP000029981"/>
    </source>
</evidence>
<protein>
    <submittedName>
        <fullName evidence="2">Uncharacterized protein</fullName>
    </submittedName>
</protein>
<dbReference type="AlphaFoldDB" id="A0A0A0LC87"/>
<accession>A0A0A0LC87</accession>
<reference evidence="2 3" key="2">
    <citation type="journal article" date="2009" name="PLoS ONE">
        <title>An integrated genetic and cytogenetic map of the cucumber genome.</title>
        <authorList>
            <person name="Ren Y."/>
            <person name="Zhang Z."/>
            <person name="Liu J."/>
            <person name="Staub J.E."/>
            <person name="Han Y."/>
            <person name="Cheng Z."/>
            <person name="Li X."/>
            <person name="Lu J."/>
            <person name="Miao H."/>
            <person name="Kang H."/>
            <person name="Xie B."/>
            <person name="Gu X."/>
            <person name="Wang X."/>
            <person name="Du Y."/>
            <person name="Jin W."/>
            <person name="Huang S."/>
        </authorList>
    </citation>
    <scope>NUCLEOTIDE SEQUENCE [LARGE SCALE GENOMIC DNA]</scope>
    <source>
        <strain evidence="3">cv. 9930</strain>
    </source>
</reference>
<feature type="compositionally biased region" description="Polar residues" evidence="1">
    <location>
        <begin position="61"/>
        <end position="71"/>
    </location>
</feature>
<organism evidence="2 3">
    <name type="scientific">Cucumis sativus</name>
    <name type="common">Cucumber</name>
    <dbReference type="NCBI Taxonomy" id="3659"/>
    <lineage>
        <taxon>Eukaryota</taxon>
        <taxon>Viridiplantae</taxon>
        <taxon>Streptophyta</taxon>
        <taxon>Embryophyta</taxon>
        <taxon>Tracheophyta</taxon>
        <taxon>Spermatophyta</taxon>
        <taxon>Magnoliopsida</taxon>
        <taxon>eudicotyledons</taxon>
        <taxon>Gunneridae</taxon>
        <taxon>Pentapetalae</taxon>
        <taxon>rosids</taxon>
        <taxon>fabids</taxon>
        <taxon>Cucurbitales</taxon>
        <taxon>Cucurbitaceae</taxon>
        <taxon>Benincaseae</taxon>
        <taxon>Cucumis</taxon>
    </lineage>
</organism>
<dbReference type="Gramene" id="KGN58317">
    <property type="protein sequence ID" value="KGN58317"/>
    <property type="gene ID" value="Csa_3G611905"/>
</dbReference>
<reference evidence="2 3" key="1">
    <citation type="journal article" date="2009" name="Nat. Genet.">
        <title>The genome of the cucumber, Cucumis sativus L.</title>
        <authorList>
            <person name="Huang S."/>
            <person name="Li R."/>
            <person name="Zhang Z."/>
            <person name="Li L."/>
            <person name="Gu X."/>
            <person name="Fan W."/>
            <person name="Lucas W.J."/>
            <person name="Wang X."/>
            <person name="Xie B."/>
            <person name="Ni P."/>
            <person name="Ren Y."/>
            <person name="Zhu H."/>
            <person name="Li J."/>
            <person name="Lin K."/>
            <person name="Jin W."/>
            <person name="Fei Z."/>
            <person name="Li G."/>
            <person name="Staub J."/>
            <person name="Kilian A."/>
            <person name="van der Vossen E.A."/>
            <person name="Wu Y."/>
            <person name="Guo J."/>
            <person name="He J."/>
            <person name="Jia Z."/>
            <person name="Ren Y."/>
            <person name="Tian G."/>
            <person name="Lu Y."/>
            <person name="Ruan J."/>
            <person name="Qian W."/>
            <person name="Wang M."/>
            <person name="Huang Q."/>
            <person name="Li B."/>
            <person name="Xuan Z."/>
            <person name="Cao J."/>
            <person name="Asan"/>
            <person name="Wu Z."/>
            <person name="Zhang J."/>
            <person name="Cai Q."/>
            <person name="Bai Y."/>
            <person name="Zhao B."/>
            <person name="Han Y."/>
            <person name="Li Y."/>
            <person name="Li X."/>
            <person name="Wang S."/>
            <person name="Shi Q."/>
            <person name="Liu S."/>
            <person name="Cho W.K."/>
            <person name="Kim J.Y."/>
            <person name="Xu Y."/>
            <person name="Heller-Uszynska K."/>
            <person name="Miao H."/>
            <person name="Cheng Z."/>
            <person name="Zhang S."/>
            <person name="Wu J."/>
            <person name="Yang Y."/>
            <person name="Kang H."/>
            <person name="Li M."/>
            <person name="Liang H."/>
            <person name="Ren X."/>
            <person name="Shi Z."/>
            <person name="Wen M."/>
            <person name="Jian M."/>
            <person name="Yang H."/>
            <person name="Zhang G."/>
            <person name="Yang Z."/>
            <person name="Chen R."/>
            <person name="Liu S."/>
            <person name="Li J."/>
            <person name="Ma L."/>
            <person name="Liu H."/>
            <person name="Zhou Y."/>
            <person name="Zhao J."/>
            <person name="Fang X."/>
            <person name="Li G."/>
            <person name="Fang L."/>
            <person name="Li Y."/>
            <person name="Liu D."/>
            <person name="Zheng H."/>
            <person name="Zhang Y."/>
            <person name="Qin N."/>
            <person name="Li Z."/>
            <person name="Yang G."/>
            <person name="Yang S."/>
            <person name="Bolund L."/>
            <person name="Kristiansen K."/>
            <person name="Zheng H."/>
            <person name="Li S."/>
            <person name="Zhang X."/>
            <person name="Yang H."/>
            <person name="Wang J."/>
            <person name="Sun R."/>
            <person name="Zhang B."/>
            <person name="Jiang S."/>
            <person name="Wang J."/>
            <person name="Du Y."/>
            <person name="Li S."/>
        </authorList>
    </citation>
    <scope>NUCLEOTIDE SEQUENCE [LARGE SCALE GENOMIC DNA]</scope>
    <source>
        <strain evidence="3">cv. 9930</strain>
    </source>
</reference>
<name>A0A0A0LC87_CUCSA</name>
<gene>
    <name evidence="2" type="ORF">Csa_3G611905</name>
</gene>
<evidence type="ECO:0000313" key="2">
    <source>
        <dbReference type="EMBL" id="KGN58317.1"/>
    </source>
</evidence>
<feature type="region of interest" description="Disordered" evidence="1">
    <location>
        <begin position="43"/>
        <end position="80"/>
    </location>
</feature>
<reference evidence="2 3" key="4">
    <citation type="journal article" date="2011" name="BMC Genomics">
        <title>RNA-Seq improves annotation of protein-coding genes in the cucumber genome.</title>
        <authorList>
            <person name="Li Z."/>
            <person name="Zhang Z."/>
            <person name="Yan P."/>
            <person name="Huang S."/>
            <person name="Fei Z."/>
            <person name="Lin K."/>
        </authorList>
    </citation>
    <scope>NUCLEOTIDE SEQUENCE [LARGE SCALE GENOMIC DNA]</scope>
    <source>
        <strain evidence="3">cv. 9930</strain>
    </source>
</reference>
<dbReference type="EMBL" id="CM002924">
    <property type="protein sequence ID" value="KGN58317.1"/>
    <property type="molecule type" value="Genomic_DNA"/>
</dbReference>
<keyword evidence="3" id="KW-1185">Reference proteome</keyword>
<sequence length="101" mass="11273">MPGSTLILSLHGFSIASVFHKSPSLYRYKGFVARRASQITSSRISEEIASMNKGRKERDASSQSRPFSSQLGMDDPTTVGDCNLSRFRFPFSKSYLTSRKS</sequence>
<reference evidence="2 3" key="3">
    <citation type="journal article" date="2010" name="BMC Genomics">
        <title>Transcriptome sequencing and comparative analysis of cucumber flowers with different sex types.</title>
        <authorList>
            <person name="Guo S."/>
            <person name="Zheng Y."/>
            <person name="Joung J.G."/>
            <person name="Liu S."/>
            <person name="Zhang Z."/>
            <person name="Crasta O.R."/>
            <person name="Sobral B.W."/>
            <person name="Xu Y."/>
            <person name="Huang S."/>
            <person name="Fei Z."/>
        </authorList>
    </citation>
    <scope>NUCLEOTIDE SEQUENCE [LARGE SCALE GENOMIC DNA]</scope>
    <source>
        <strain evidence="3">cv. 9930</strain>
    </source>
</reference>